<organism evidence="2 3">
    <name type="scientific">Desulfofervidus auxilii</name>
    <dbReference type="NCBI Taxonomy" id="1621989"/>
    <lineage>
        <taxon>Bacteria</taxon>
        <taxon>Pseudomonadati</taxon>
        <taxon>Thermodesulfobacteriota</taxon>
        <taxon>Candidatus Desulfofervidia</taxon>
        <taxon>Candidatus Desulfofervidales</taxon>
        <taxon>Candidatus Desulfofervidaceae</taxon>
        <taxon>Candidatus Desulfofervidus</taxon>
    </lineage>
</organism>
<keyword evidence="1" id="KW-0472">Membrane</keyword>
<feature type="transmembrane region" description="Helical" evidence="1">
    <location>
        <begin position="66"/>
        <end position="86"/>
    </location>
</feature>
<feature type="transmembrane region" description="Helical" evidence="1">
    <location>
        <begin position="112"/>
        <end position="136"/>
    </location>
</feature>
<dbReference type="KEGG" id="daw:HS1_000662"/>
<evidence type="ECO:0000313" key="3">
    <source>
        <dbReference type="Proteomes" id="UP000070560"/>
    </source>
</evidence>
<dbReference type="EMBL" id="CP013015">
    <property type="protein sequence ID" value="AMM40468.1"/>
    <property type="molecule type" value="Genomic_DNA"/>
</dbReference>
<accession>A0A7U4QJE4</accession>
<gene>
    <name evidence="2" type="ORF">HS1_000662</name>
</gene>
<evidence type="ECO:0000313" key="2">
    <source>
        <dbReference type="EMBL" id="AMM40468.1"/>
    </source>
</evidence>
<dbReference type="RefSeq" id="WP_066060886.1">
    <property type="nucleotide sequence ID" value="NZ_CP013015.1"/>
</dbReference>
<dbReference type="Proteomes" id="UP000070560">
    <property type="component" value="Chromosome"/>
</dbReference>
<dbReference type="AlphaFoldDB" id="A0A7U4QJE4"/>
<proteinExistence type="predicted"/>
<reference evidence="2 3" key="1">
    <citation type="submission" date="2015-10" db="EMBL/GenBank/DDBJ databases">
        <title>Candidatus Desulfofervidus auxilii, a hydrogenotrophic sulfate-reducing bacterium involved in the thermophilic anaerobic oxidation of methane.</title>
        <authorList>
            <person name="Krukenberg V."/>
            <person name="Richter M."/>
            <person name="Wegener G."/>
        </authorList>
    </citation>
    <scope>NUCLEOTIDE SEQUENCE [LARGE SCALE GENOMIC DNA]</scope>
    <source>
        <strain evidence="2 3">HS1</strain>
    </source>
</reference>
<sequence length="138" mass="15694">MVTIPTIRSFLEFGLKRGKAMKRFLFNFNIAYLYAFIAGILVSLAINLFTSALLTTSLPMSIHRVYGIALSLFISSIGAFGVSALLENARGEWESAGSPYKLKRDFIERRKYIVWMYFSLAIFLSGVICSVLLYIWRK</sequence>
<keyword evidence="1" id="KW-1133">Transmembrane helix</keyword>
<evidence type="ECO:0000256" key="1">
    <source>
        <dbReference type="SAM" id="Phobius"/>
    </source>
</evidence>
<keyword evidence="1" id="KW-0812">Transmembrane</keyword>
<name>A0A7U4QJE4_DESA2</name>
<keyword evidence="3" id="KW-1185">Reference proteome</keyword>
<protein>
    <submittedName>
        <fullName evidence="2">Membrane protein</fullName>
    </submittedName>
</protein>
<feature type="transmembrane region" description="Helical" evidence="1">
    <location>
        <begin position="24"/>
        <end position="46"/>
    </location>
</feature>